<evidence type="ECO:0000313" key="2">
    <source>
        <dbReference type="Proteomes" id="UP001219518"/>
    </source>
</evidence>
<comment type="caution">
    <text evidence="1">The sequence shown here is derived from an EMBL/GenBank/DDBJ whole genome shotgun (WGS) entry which is preliminary data.</text>
</comment>
<gene>
    <name evidence="1" type="ORF">KUF71_014949</name>
</gene>
<protein>
    <submittedName>
        <fullName evidence="1">Chromosome-associated kinesin KIF4</fullName>
    </submittedName>
</protein>
<proteinExistence type="predicted"/>
<dbReference type="AlphaFoldDB" id="A0AAE1LNX0"/>
<reference evidence="1" key="1">
    <citation type="submission" date="2021-07" db="EMBL/GenBank/DDBJ databases">
        <authorList>
            <person name="Catto M.A."/>
            <person name="Jacobson A."/>
            <person name="Kennedy G."/>
            <person name="Labadie P."/>
            <person name="Hunt B.G."/>
            <person name="Srinivasan R."/>
        </authorList>
    </citation>
    <scope>NUCLEOTIDE SEQUENCE</scope>
    <source>
        <strain evidence="1">PL_HMW_Pooled</strain>
        <tissue evidence="1">Head</tissue>
    </source>
</reference>
<keyword evidence="2" id="KW-1185">Reference proteome</keyword>
<reference evidence="1" key="2">
    <citation type="journal article" date="2023" name="BMC Genomics">
        <title>Pest status, molecular evolution, and epigenetic factors derived from the genome assembly of Frankliniella fusca, a thysanopteran phytovirus vector.</title>
        <authorList>
            <person name="Catto M.A."/>
            <person name="Labadie P.E."/>
            <person name="Jacobson A.L."/>
            <person name="Kennedy G.G."/>
            <person name="Srinivasan R."/>
            <person name="Hunt B.G."/>
        </authorList>
    </citation>
    <scope>NUCLEOTIDE SEQUENCE</scope>
    <source>
        <strain evidence="1">PL_HMW_Pooled</strain>
    </source>
</reference>
<dbReference type="PANTHER" id="PTHR47018">
    <property type="entry name" value="CXC DOMAIN-CONTAINING PROTEIN-RELATED"/>
    <property type="match status" value="1"/>
</dbReference>
<dbReference type="EMBL" id="JAHWGI010001269">
    <property type="protein sequence ID" value="KAK3926613.1"/>
    <property type="molecule type" value="Genomic_DNA"/>
</dbReference>
<name>A0AAE1LNX0_9NEOP</name>
<evidence type="ECO:0000313" key="1">
    <source>
        <dbReference type="EMBL" id="KAK3926613.1"/>
    </source>
</evidence>
<accession>A0AAE1LNX0</accession>
<sequence length="730" mass="82275">MTLCLIVLQFVRAQRTANFDLYVKSLRQLLPWFFALDYVHYARWLSVHLRDLATLHETHPSVHREFQRGLFVARTTQRAFSAMGLDQAHEQMNARIKGDGGMVGITENRSSLLKWLLAAPELAALVQEFEQHHLHLYDKDDPGSHHEESAATTIRFSKDVENLTTVMEQLGNPFLEESMEEVYDLETKTVASGEVTETIKVIASLGEQLYHSFVKERLTDGEKHLMEPIKLNKLPLLRSASIRKQSKTQVKMSTLKQDCSLFKSLYISTCNSNRKADLDDFLKHENQPEPPALSFGGEPTSCDKAELIGCLTDASEDPVLSSSPPVDAKVLDGPAIVHILGSQRSTTFSDYLGKVIKPFVLKELQSVKRVDFVWDRYEPKSLKNFTRKKRGDGVRMRVTLTTKVPKNWGRFLRDPNNKQELFGLIATHVVAFGVNGYEVYSTLDQEVLTSADRDVTGCLSPCNHEEADTRIMLHVQDAVQQGRERIMIRTVDTDVVVVAVSCVQKLTSLKELWIHIGTGAYQKFLAAHEIDESLGPAMSRALPVFHAFTGCDQVSSFRGRSKNTAFEAWMSYPDVTDAFLAIAGGNEEEAMPLLEKFVIAMYYRTCSSATVNECRRYLFTKKERQAENIPPTYGALLQQTRRAKYIGGCVWGQTLELVQRLPSPSECGWKETASGWVPYWTDLPPVTKACRALIRCACKKGCTNRCKCVKEKLDCSEMCACTGACRERND</sequence>
<organism evidence="1 2">
    <name type="scientific">Frankliniella fusca</name>
    <dbReference type="NCBI Taxonomy" id="407009"/>
    <lineage>
        <taxon>Eukaryota</taxon>
        <taxon>Metazoa</taxon>
        <taxon>Ecdysozoa</taxon>
        <taxon>Arthropoda</taxon>
        <taxon>Hexapoda</taxon>
        <taxon>Insecta</taxon>
        <taxon>Pterygota</taxon>
        <taxon>Neoptera</taxon>
        <taxon>Paraneoptera</taxon>
        <taxon>Thysanoptera</taxon>
        <taxon>Terebrantia</taxon>
        <taxon>Thripoidea</taxon>
        <taxon>Thripidae</taxon>
        <taxon>Frankliniella</taxon>
    </lineage>
</organism>
<dbReference type="Proteomes" id="UP001219518">
    <property type="component" value="Unassembled WGS sequence"/>
</dbReference>